<dbReference type="InterPro" id="IPR017476">
    <property type="entry name" value="UDP-Glc/GDP-Man"/>
</dbReference>
<evidence type="ECO:0000313" key="2">
    <source>
        <dbReference type="EMBL" id="GIE64270.1"/>
    </source>
</evidence>
<dbReference type="SUPFAM" id="SSF51735">
    <property type="entry name" value="NAD(P)-binding Rossmann-fold domains"/>
    <property type="match status" value="1"/>
</dbReference>
<feature type="domain" description="UDP-glucose/GDP-mannose dehydrogenase N-terminal" evidence="1">
    <location>
        <begin position="11"/>
        <end position="154"/>
    </location>
</feature>
<dbReference type="InterPro" id="IPR028359">
    <property type="entry name" value="UDP_ManNAc/GlcNAc_DH"/>
</dbReference>
<dbReference type="Gene3D" id="3.40.50.720">
    <property type="entry name" value="NAD(P)-binding Rossmann-like Domain"/>
    <property type="match status" value="1"/>
</dbReference>
<sequence length="204" mass="21500">MSPEPATHGHRVAVIGQDRAGLALARTAVTAGHTVAGFDTDPEVIVKLRAGRSPIGTDLEAMHETGRYHATDDPGWLAGCVVYLVAAPVPLRRGRPDLSLVLAAADTVAGHLRDRDLVVLESWVAPGTTRGVFQDALAARSSARYHLAFAPERQGRAKLVGGVDRRSALAAAAFFRTMHDVVVACANAEEAEAANLVAAERRSA</sequence>
<evidence type="ECO:0000259" key="1">
    <source>
        <dbReference type="Pfam" id="PF03721"/>
    </source>
</evidence>
<comment type="caution">
    <text evidence="2">The sequence shown here is derived from an EMBL/GenBank/DDBJ whole genome shotgun (WGS) entry which is preliminary data.</text>
</comment>
<dbReference type="InterPro" id="IPR001732">
    <property type="entry name" value="UDP-Glc/GDP-Man_DH_N"/>
</dbReference>
<proteinExistence type="predicted"/>
<dbReference type="PIRSF" id="PIRSF500136">
    <property type="entry name" value="UDP_ManNAc_DH"/>
    <property type="match status" value="1"/>
</dbReference>
<dbReference type="RefSeq" id="WP_203823535.1">
    <property type="nucleotide sequence ID" value="NZ_BAAATY010000005.1"/>
</dbReference>
<reference evidence="2 3" key="1">
    <citation type="submission" date="2021-01" db="EMBL/GenBank/DDBJ databases">
        <title>Whole genome shotgun sequence of Actinoplanes palleronii NBRC 14916.</title>
        <authorList>
            <person name="Komaki H."/>
            <person name="Tamura T."/>
        </authorList>
    </citation>
    <scope>NUCLEOTIDE SEQUENCE [LARGE SCALE GENOMIC DNA]</scope>
    <source>
        <strain evidence="2 3">NBRC 14916</strain>
    </source>
</reference>
<organism evidence="2 3">
    <name type="scientific">Actinoplanes palleronii</name>
    <dbReference type="NCBI Taxonomy" id="113570"/>
    <lineage>
        <taxon>Bacteria</taxon>
        <taxon>Bacillati</taxon>
        <taxon>Actinomycetota</taxon>
        <taxon>Actinomycetes</taxon>
        <taxon>Micromonosporales</taxon>
        <taxon>Micromonosporaceae</taxon>
        <taxon>Actinoplanes</taxon>
    </lineage>
</organism>
<accession>A0ABQ4B1Y6</accession>
<dbReference type="PANTHER" id="PTHR43491">
    <property type="entry name" value="UDP-N-ACETYL-D-MANNOSAMINE DEHYDROGENASE"/>
    <property type="match status" value="1"/>
</dbReference>
<dbReference type="InterPro" id="IPR036291">
    <property type="entry name" value="NAD(P)-bd_dom_sf"/>
</dbReference>
<keyword evidence="3" id="KW-1185">Reference proteome</keyword>
<dbReference type="PIRSF" id="PIRSF000124">
    <property type="entry name" value="UDPglc_GDPman_dh"/>
    <property type="match status" value="1"/>
</dbReference>
<gene>
    <name evidence="2" type="ORF">Apa02nite_003780</name>
</gene>
<name>A0ABQ4B1Y6_9ACTN</name>
<evidence type="ECO:0000313" key="3">
    <source>
        <dbReference type="Proteomes" id="UP000624709"/>
    </source>
</evidence>
<dbReference type="PANTHER" id="PTHR43491:SF1">
    <property type="entry name" value="UDP-N-ACETYL-D-MANNOSAMINE DEHYDROGENASE"/>
    <property type="match status" value="1"/>
</dbReference>
<dbReference type="Proteomes" id="UP000624709">
    <property type="component" value="Unassembled WGS sequence"/>
</dbReference>
<dbReference type="Pfam" id="PF03721">
    <property type="entry name" value="UDPG_MGDP_dh_N"/>
    <property type="match status" value="1"/>
</dbReference>
<dbReference type="EMBL" id="BOMS01000008">
    <property type="protein sequence ID" value="GIE64270.1"/>
    <property type="molecule type" value="Genomic_DNA"/>
</dbReference>
<protein>
    <recommendedName>
        <fullName evidence="1">UDP-glucose/GDP-mannose dehydrogenase N-terminal domain-containing protein</fullName>
    </recommendedName>
</protein>